<dbReference type="OrthoDB" id="9769628at2"/>
<evidence type="ECO:0000313" key="6">
    <source>
        <dbReference type="Proteomes" id="UP000292302"/>
    </source>
</evidence>
<dbReference type="Gene3D" id="3.30.590.20">
    <property type="match status" value="1"/>
</dbReference>
<dbReference type="HAMAP" id="MF_01609">
    <property type="entry name" value="Glu_cys_ligase_2"/>
    <property type="match status" value="1"/>
</dbReference>
<accession>A0A4Q9QKS6</accession>
<organism evidence="5 6">
    <name type="scientific">Phytopseudomonas daroniae</name>
    <dbReference type="NCBI Taxonomy" id="2487519"/>
    <lineage>
        <taxon>Bacteria</taxon>
        <taxon>Pseudomonadati</taxon>
        <taxon>Pseudomonadota</taxon>
        <taxon>Gammaproteobacteria</taxon>
        <taxon>Pseudomonadales</taxon>
        <taxon>Pseudomonadaceae</taxon>
        <taxon>Phytopseudomonas</taxon>
    </lineage>
</organism>
<gene>
    <name evidence="5" type="ORF">DNK06_13130</name>
</gene>
<evidence type="ECO:0000256" key="2">
    <source>
        <dbReference type="ARBA" id="ARBA00022741"/>
    </source>
</evidence>
<dbReference type="InterPro" id="IPR050141">
    <property type="entry name" value="GCL_type2/YbdK_subfam"/>
</dbReference>
<sequence>MHDPAGKTPGPSFGIEEEYFLVDPLTRDIPPCPPHGFIAACQAEFGERLCAEMFQSQIELATPILHHLSDARDQLLEGRQCLIAIAERFDLQVVSVGAHPFADWREQLATKEGSYPQLFADHQMVAQRSLLSGLHVHVGIPEGHDRIQVMNRVLPWVPLLLALSSSSPFWGGRSTGLKSYRQAMCGEWPRMGMPEHFADEAAFNAYVQMLAGAQAIRKANDIWWSVRPSARYPTLELRIADACPLVEDALCIVGLFRALVAHALTLSGGVADGHGQRLVTGENYWRARRFGVQAQFLDSAATTLESLPTWLDRAETLLSEHCTDHQVFARARHIASNGSSADRQLALFDQALATPVSTSEALGRVVASLVEETGRVE</sequence>
<comment type="caution">
    <text evidence="5">The sequence shown here is derived from an EMBL/GenBank/DDBJ whole genome shotgun (WGS) entry which is preliminary data.</text>
</comment>
<comment type="similarity">
    <text evidence="4">Belongs to the glutamate--cysteine ligase type 2 family. YbdK subfamily.</text>
</comment>
<dbReference type="PANTHER" id="PTHR36510">
    <property type="entry name" value="GLUTAMATE--CYSTEINE LIGASE 2-RELATED"/>
    <property type="match status" value="1"/>
</dbReference>
<dbReference type="InterPro" id="IPR011793">
    <property type="entry name" value="YbdK"/>
</dbReference>
<dbReference type="InterPro" id="IPR006336">
    <property type="entry name" value="GCS2"/>
</dbReference>
<dbReference type="Proteomes" id="UP000292302">
    <property type="component" value="Unassembled WGS sequence"/>
</dbReference>
<dbReference type="PANTHER" id="PTHR36510:SF1">
    <property type="entry name" value="GLUTAMATE--CYSTEINE LIGASE 2-RELATED"/>
    <property type="match status" value="1"/>
</dbReference>
<evidence type="ECO:0000256" key="4">
    <source>
        <dbReference type="HAMAP-Rule" id="MF_01609"/>
    </source>
</evidence>
<dbReference type="NCBIfam" id="TIGR02050">
    <property type="entry name" value="gshA_cyan_rel"/>
    <property type="match status" value="1"/>
</dbReference>
<dbReference type="GO" id="GO:0042398">
    <property type="term" value="P:modified amino acid biosynthetic process"/>
    <property type="evidence" value="ECO:0007669"/>
    <property type="project" value="InterPro"/>
</dbReference>
<dbReference type="SUPFAM" id="SSF55931">
    <property type="entry name" value="Glutamine synthetase/guanido kinase"/>
    <property type="match status" value="1"/>
</dbReference>
<dbReference type="GO" id="GO:0005524">
    <property type="term" value="F:ATP binding"/>
    <property type="evidence" value="ECO:0007669"/>
    <property type="project" value="UniProtKB-KW"/>
</dbReference>
<protein>
    <recommendedName>
        <fullName evidence="4">Putative glutamate--cysteine ligase 2</fullName>
        <ecNumber evidence="4">6.3.2.2</ecNumber>
    </recommendedName>
    <alternativeName>
        <fullName evidence="4">Gamma-glutamylcysteine synthetase 2</fullName>
        <shortName evidence="4">GCS 2</shortName>
        <shortName evidence="4">Gamma-GCS 2</shortName>
    </alternativeName>
</protein>
<keyword evidence="1 4" id="KW-0436">Ligase</keyword>
<dbReference type="Pfam" id="PF04107">
    <property type="entry name" value="GCS2"/>
    <property type="match status" value="1"/>
</dbReference>
<proteinExistence type="inferred from homology"/>
<keyword evidence="6" id="KW-1185">Reference proteome</keyword>
<dbReference type="RefSeq" id="WP_131180460.1">
    <property type="nucleotide sequence ID" value="NZ_QJUI01000010.1"/>
</dbReference>
<keyword evidence="2 4" id="KW-0547">Nucleotide-binding</keyword>
<dbReference type="EC" id="6.3.2.2" evidence="4"/>
<evidence type="ECO:0000313" key="5">
    <source>
        <dbReference type="EMBL" id="TBU79347.1"/>
    </source>
</evidence>
<name>A0A4Q9QKS6_9GAMM</name>
<dbReference type="GO" id="GO:0004357">
    <property type="term" value="F:glutamate-cysteine ligase activity"/>
    <property type="evidence" value="ECO:0007669"/>
    <property type="project" value="UniProtKB-EC"/>
</dbReference>
<dbReference type="EMBL" id="QJUI01000010">
    <property type="protein sequence ID" value="TBU79347.1"/>
    <property type="molecule type" value="Genomic_DNA"/>
</dbReference>
<keyword evidence="3 4" id="KW-0067">ATP-binding</keyword>
<comment type="function">
    <text evidence="4">ATP-dependent carboxylate-amine ligase which exhibits weak glutamate--cysteine ligase activity.</text>
</comment>
<dbReference type="AlphaFoldDB" id="A0A4Q9QKS6"/>
<evidence type="ECO:0000256" key="1">
    <source>
        <dbReference type="ARBA" id="ARBA00022598"/>
    </source>
</evidence>
<comment type="catalytic activity">
    <reaction evidence="4">
        <text>L-cysteine + L-glutamate + ATP = gamma-L-glutamyl-L-cysteine + ADP + phosphate + H(+)</text>
        <dbReference type="Rhea" id="RHEA:13285"/>
        <dbReference type="ChEBI" id="CHEBI:15378"/>
        <dbReference type="ChEBI" id="CHEBI:29985"/>
        <dbReference type="ChEBI" id="CHEBI:30616"/>
        <dbReference type="ChEBI" id="CHEBI:35235"/>
        <dbReference type="ChEBI" id="CHEBI:43474"/>
        <dbReference type="ChEBI" id="CHEBI:58173"/>
        <dbReference type="ChEBI" id="CHEBI:456216"/>
        <dbReference type="EC" id="6.3.2.2"/>
    </reaction>
</comment>
<dbReference type="NCBIfam" id="NF010039">
    <property type="entry name" value="PRK13515.1"/>
    <property type="match status" value="1"/>
</dbReference>
<evidence type="ECO:0000256" key="3">
    <source>
        <dbReference type="ARBA" id="ARBA00022840"/>
    </source>
</evidence>
<dbReference type="InterPro" id="IPR014746">
    <property type="entry name" value="Gln_synth/guanido_kin_cat_dom"/>
</dbReference>
<reference evidence="5 6" key="1">
    <citation type="submission" date="2018-06" db="EMBL/GenBank/DDBJ databases">
        <title>Three novel Pseudomonas species isolated from symptomatic oak.</title>
        <authorList>
            <person name="Bueno-Gonzalez V."/>
            <person name="Brady C."/>
        </authorList>
    </citation>
    <scope>NUCLEOTIDE SEQUENCE [LARGE SCALE GENOMIC DNA]</scope>
    <source>
        <strain evidence="5 6">P9A</strain>
    </source>
</reference>